<dbReference type="OrthoDB" id="9783944at2"/>
<accession>A0A1G9GMC0</accession>
<dbReference type="SUPFAM" id="SSF55797">
    <property type="entry name" value="PR-1-like"/>
    <property type="match status" value="1"/>
</dbReference>
<dbReference type="Gene3D" id="3.40.33.10">
    <property type="entry name" value="CAP"/>
    <property type="match status" value="1"/>
</dbReference>
<protein>
    <submittedName>
        <fullName evidence="3">Cysteine-rich secretory protein family protein</fullName>
    </submittedName>
</protein>
<dbReference type="PANTHER" id="PTHR31157">
    <property type="entry name" value="SCP DOMAIN-CONTAINING PROTEIN"/>
    <property type="match status" value="1"/>
</dbReference>
<dbReference type="EMBL" id="FNFY01000018">
    <property type="protein sequence ID" value="SDL01796.1"/>
    <property type="molecule type" value="Genomic_DNA"/>
</dbReference>
<evidence type="ECO:0000313" key="3">
    <source>
        <dbReference type="EMBL" id="SDL01796.1"/>
    </source>
</evidence>
<evidence type="ECO:0000259" key="2">
    <source>
        <dbReference type="Pfam" id="PF14504"/>
    </source>
</evidence>
<dbReference type="STRING" id="576118.SAMN05216216_11819"/>
<dbReference type="PANTHER" id="PTHR31157:SF1">
    <property type="entry name" value="SCP DOMAIN-CONTAINING PROTEIN"/>
    <property type="match status" value="1"/>
</dbReference>
<sequence>MFKRLFFLLIIIAVIVWAKPYWEDATSDIMPDNVSESLDSVRDTAGDSIENIDFDFTALRDQITSFFSSFTDSDTNQESVEPLELSAPEEQQFSVGNVEIGDTKESVDEMYGEPERVSENEYGVNWSAYHENYHNFMMVAYDDEATVRGLYTNQDILSSQSDLTLGTSKNSAHETLGEPDEIIQSGAFNYQVSNQDEYDVYQTDGNQTTIFYDVHQENSVTAIQIIDETLAAEKNEIYTQASESLREGLEYQLFDLTNAARIKHDLEPLEWHEAVSETARKHSADMAENQYFDHTNLDGQSPFDRMNEDDISYSTAGENLAAAQFSSIYAHHGLMNSEGHRQNILHNSFRELGVGVAFDEDNRPFYTENFLSSLW</sequence>
<dbReference type="Pfam" id="PF14504">
    <property type="entry name" value="CAP_assoc_N"/>
    <property type="match status" value="1"/>
</dbReference>
<organism evidence="3 4">
    <name type="scientific">Lacicoccus qingdaonensis</name>
    <dbReference type="NCBI Taxonomy" id="576118"/>
    <lineage>
        <taxon>Bacteria</taxon>
        <taxon>Bacillati</taxon>
        <taxon>Bacillota</taxon>
        <taxon>Bacilli</taxon>
        <taxon>Bacillales</taxon>
        <taxon>Salinicoccaceae</taxon>
        <taxon>Lacicoccus</taxon>
    </lineage>
</organism>
<dbReference type="Proteomes" id="UP000199008">
    <property type="component" value="Unassembled WGS sequence"/>
</dbReference>
<dbReference type="InterPro" id="IPR014044">
    <property type="entry name" value="CAP_dom"/>
</dbReference>
<proteinExistence type="predicted"/>
<keyword evidence="4" id="KW-1185">Reference proteome</keyword>
<dbReference type="AlphaFoldDB" id="A0A1G9GMC0"/>
<dbReference type="RefSeq" id="WP_092987019.1">
    <property type="nucleotide sequence ID" value="NZ_FNFY01000018.1"/>
</dbReference>
<feature type="domain" description="SCP" evidence="1">
    <location>
        <begin position="254"/>
        <end position="367"/>
    </location>
</feature>
<name>A0A1G9GMC0_9BACL</name>
<dbReference type="InterPro" id="IPR029410">
    <property type="entry name" value="CAP_assoc"/>
</dbReference>
<gene>
    <name evidence="3" type="ORF">SAMN05216216_11819</name>
</gene>
<dbReference type="InterPro" id="IPR035940">
    <property type="entry name" value="CAP_sf"/>
</dbReference>
<feature type="domain" description="CAP-associated" evidence="2">
    <location>
        <begin position="100"/>
        <end position="234"/>
    </location>
</feature>
<evidence type="ECO:0000313" key="4">
    <source>
        <dbReference type="Proteomes" id="UP000199008"/>
    </source>
</evidence>
<reference evidence="4" key="1">
    <citation type="submission" date="2016-10" db="EMBL/GenBank/DDBJ databases">
        <authorList>
            <person name="Varghese N."/>
            <person name="Submissions S."/>
        </authorList>
    </citation>
    <scope>NUCLEOTIDE SEQUENCE [LARGE SCALE GENOMIC DNA]</scope>
    <source>
        <strain evidence="4">CGMCC 1.8895</strain>
    </source>
</reference>
<dbReference type="Pfam" id="PF00188">
    <property type="entry name" value="CAP"/>
    <property type="match status" value="1"/>
</dbReference>
<evidence type="ECO:0000259" key="1">
    <source>
        <dbReference type="Pfam" id="PF00188"/>
    </source>
</evidence>
<dbReference type="CDD" id="cd05379">
    <property type="entry name" value="CAP_bacterial"/>
    <property type="match status" value="1"/>
</dbReference>